<dbReference type="Proteomes" id="UP000004756">
    <property type="component" value="Unassembled WGS sequence"/>
</dbReference>
<comment type="caution">
    <text evidence="1">The sequence shown here is derived from an EMBL/GenBank/DDBJ whole genome shotgun (WGS) entry which is preliminary data.</text>
</comment>
<organism evidence="1 2">
    <name type="scientific">[Clostridium] asparagiforme DSM 15981</name>
    <dbReference type="NCBI Taxonomy" id="518636"/>
    <lineage>
        <taxon>Bacteria</taxon>
        <taxon>Bacillati</taxon>
        <taxon>Bacillota</taxon>
        <taxon>Clostridia</taxon>
        <taxon>Lachnospirales</taxon>
        <taxon>Lachnospiraceae</taxon>
        <taxon>Enterocloster</taxon>
    </lineage>
</organism>
<dbReference type="HOGENOM" id="CLU_3287120_0_0_9"/>
<keyword evidence="2" id="KW-1185">Reference proteome</keyword>
<proteinExistence type="predicted"/>
<accession>C0DB32</accession>
<name>C0DB32_9FIRM</name>
<dbReference type="EMBL" id="ACCJ01000545">
    <property type="protein sequence ID" value="EEG51447.1"/>
    <property type="molecule type" value="Genomic_DNA"/>
</dbReference>
<protein>
    <submittedName>
        <fullName evidence="1">Uncharacterized protein</fullName>
    </submittedName>
</protein>
<gene>
    <name evidence="1" type="ORF">CLOSTASPAR_06487</name>
</gene>
<reference evidence="1 2" key="1">
    <citation type="submission" date="2009-01" db="EMBL/GenBank/DDBJ databases">
        <authorList>
            <person name="Fulton L."/>
            <person name="Clifton S."/>
            <person name="Fulton B."/>
            <person name="Xu J."/>
            <person name="Minx P."/>
            <person name="Pepin K.H."/>
            <person name="Johnson M."/>
            <person name="Bhonagiri V."/>
            <person name="Nash W.E."/>
            <person name="Mardis E.R."/>
            <person name="Wilson R.K."/>
        </authorList>
    </citation>
    <scope>NUCLEOTIDE SEQUENCE [LARGE SCALE GENOMIC DNA]</scope>
    <source>
        <strain evidence="1 2">DSM 15981</strain>
    </source>
</reference>
<dbReference type="AlphaFoldDB" id="C0DB32"/>
<evidence type="ECO:0000313" key="2">
    <source>
        <dbReference type="Proteomes" id="UP000004756"/>
    </source>
</evidence>
<sequence>MSLFAENAELRAYYKEIGSFGDTEVEKEFIVWIFHPGCPG</sequence>
<reference evidence="1 2" key="2">
    <citation type="submission" date="2009-02" db="EMBL/GenBank/DDBJ databases">
        <title>Draft genome sequence of Clostridium asparagiforme (DSM 15981).</title>
        <authorList>
            <person name="Sudarsanam P."/>
            <person name="Ley R."/>
            <person name="Guruge J."/>
            <person name="Turnbaugh P.J."/>
            <person name="Mahowald M."/>
            <person name="Liep D."/>
            <person name="Gordon J."/>
        </authorList>
    </citation>
    <scope>NUCLEOTIDE SEQUENCE [LARGE SCALE GENOMIC DNA]</scope>
    <source>
        <strain evidence="1 2">DSM 15981</strain>
    </source>
</reference>
<evidence type="ECO:0000313" key="1">
    <source>
        <dbReference type="EMBL" id="EEG51447.1"/>
    </source>
</evidence>